<feature type="compositionally biased region" description="Low complexity" evidence="1">
    <location>
        <begin position="84"/>
        <end position="93"/>
    </location>
</feature>
<name>A0A9N9VXZ9_9HYPO</name>
<feature type="compositionally biased region" description="Basic and acidic residues" evidence="1">
    <location>
        <begin position="123"/>
        <end position="135"/>
    </location>
</feature>
<proteinExistence type="predicted"/>
<dbReference type="AlphaFoldDB" id="A0A9N9VXZ9"/>
<evidence type="ECO:0000256" key="1">
    <source>
        <dbReference type="SAM" id="MobiDB-lite"/>
    </source>
</evidence>
<protein>
    <submittedName>
        <fullName evidence="2">Uncharacterized protein</fullName>
    </submittedName>
</protein>
<organism evidence="2 3">
    <name type="scientific">Clonostachys solani</name>
    <dbReference type="NCBI Taxonomy" id="160281"/>
    <lineage>
        <taxon>Eukaryota</taxon>
        <taxon>Fungi</taxon>
        <taxon>Dikarya</taxon>
        <taxon>Ascomycota</taxon>
        <taxon>Pezizomycotina</taxon>
        <taxon>Sordariomycetes</taxon>
        <taxon>Hypocreomycetidae</taxon>
        <taxon>Hypocreales</taxon>
        <taxon>Bionectriaceae</taxon>
        <taxon>Clonostachys</taxon>
    </lineage>
</organism>
<reference evidence="2 3" key="2">
    <citation type="submission" date="2021-10" db="EMBL/GenBank/DDBJ databases">
        <authorList>
            <person name="Piombo E."/>
        </authorList>
    </citation>
    <scope>NUCLEOTIDE SEQUENCE [LARGE SCALE GENOMIC DNA]</scope>
</reference>
<evidence type="ECO:0000313" key="3">
    <source>
        <dbReference type="Proteomes" id="UP000775872"/>
    </source>
</evidence>
<feature type="region of interest" description="Disordered" evidence="1">
    <location>
        <begin position="84"/>
        <end position="135"/>
    </location>
</feature>
<feature type="compositionally biased region" description="Low complexity" evidence="1">
    <location>
        <begin position="48"/>
        <end position="63"/>
    </location>
</feature>
<dbReference type="Proteomes" id="UP000775872">
    <property type="component" value="Unassembled WGS sequence"/>
</dbReference>
<gene>
    <name evidence="2" type="ORF">CSOL1703_00002851</name>
</gene>
<keyword evidence="3" id="KW-1185">Reference proteome</keyword>
<reference evidence="3" key="1">
    <citation type="submission" date="2019-06" db="EMBL/GenBank/DDBJ databases">
        <authorList>
            <person name="Broberg M."/>
        </authorList>
    </citation>
    <scope>NUCLEOTIDE SEQUENCE [LARGE SCALE GENOMIC DNA]</scope>
</reference>
<dbReference type="EMBL" id="CABFOC020000002">
    <property type="protein sequence ID" value="CAH0037266.1"/>
    <property type="molecule type" value="Genomic_DNA"/>
</dbReference>
<sequence length="135" mass="14753">MGKSLLDKIQAKLELLRLEKRYTRSRHRRSAFVSNAVYVDGEYIYQNSTGSSTSSDATDRSNALHGDKAGPGFTVTAVPVSSSVAETPSSAAAMPSTQPTTAERKRLNRYSSMPGFGGTFEKQTSKAERRLSMIR</sequence>
<dbReference type="OrthoDB" id="5285218at2759"/>
<accession>A0A9N9VXZ9</accession>
<evidence type="ECO:0000313" key="2">
    <source>
        <dbReference type="EMBL" id="CAH0037266.1"/>
    </source>
</evidence>
<feature type="region of interest" description="Disordered" evidence="1">
    <location>
        <begin position="48"/>
        <end position="72"/>
    </location>
</feature>
<comment type="caution">
    <text evidence="2">The sequence shown here is derived from an EMBL/GenBank/DDBJ whole genome shotgun (WGS) entry which is preliminary data.</text>
</comment>